<dbReference type="Pfam" id="PF01554">
    <property type="entry name" value="MatE"/>
    <property type="match status" value="2"/>
</dbReference>
<proteinExistence type="predicted"/>
<feature type="transmembrane region" description="Helical" evidence="2">
    <location>
        <begin position="321"/>
        <end position="341"/>
    </location>
</feature>
<keyword evidence="1" id="KW-0813">Transport</keyword>
<dbReference type="GO" id="GO:0015297">
    <property type="term" value="F:antiporter activity"/>
    <property type="evidence" value="ECO:0007669"/>
    <property type="project" value="InterPro"/>
</dbReference>
<feature type="transmembrane region" description="Helical" evidence="2">
    <location>
        <begin position="353"/>
        <end position="372"/>
    </location>
</feature>
<dbReference type="GO" id="GO:0042910">
    <property type="term" value="F:xenobiotic transmembrane transporter activity"/>
    <property type="evidence" value="ECO:0007669"/>
    <property type="project" value="InterPro"/>
</dbReference>
<protein>
    <submittedName>
        <fullName evidence="3">MATE family efflux transporter</fullName>
    </submittedName>
</protein>
<keyword evidence="2" id="KW-0472">Membrane</keyword>
<name>A0A372DHW9_9GAMM</name>
<comment type="caution">
    <text evidence="3">The sequence shown here is derived from an EMBL/GenBank/DDBJ whole genome shotgun (WGS) entry which is preliminary data.</text>
</comment>
<dbReference type="NCBIfam" id="TIGR00797">
    <property type="entry name" value="matE"/>
    <property type="match status" value="1"/>
</dbReference>
<evidence type="ECO:0000256" key="1">
    <source>
        <dbReference type="ARBA" id="ARBA00022448"/>
    </source>
</evidence>
<accession>A0A372DHW9</accession>
<feature type="transmembrane region" description="Helical" evidence="2">
    <location>
        <begin position="281"/>
        <end position="300"/>
    </location>
</feature>
<dbReference type="EMBL" id="QVPD01000015">
    <property type="protein sequence ID" value="RFP59087.1"/>
    <property type="molecule type" value="Genomic_DNA"/>
</dbReference>
<reference evidence="3 4" key="1">
    <citation type="submission" date="2018-08" db="EMBL/GenBank/DDBJ databases">
        <title>Lysobacter weifangensis sp. nov., a new member of the family 'Xanthomonadaceae', isolated from soil in a farmland.</title>
        <authorList>
            <person name="Zhao H."/>
        </authorList>
    </citation>
    <scope>NUCLEOTIDE SEQUENCE [LARGE SCALE GENOMIC DNA]</scope>
    <source>
        <strain evidence="3 4">WF-2</strain>
    </source>
</reference>
<evidence type="ECO:0000313" key="3">
    <source>
        <dbReference type="EMBL" id="RFP59087.1"/>
    </source>
</evidence>
<feature type="transmembrane region" description="Helical" evidence="2">
    <location>
        <begin position="97"/>
        <end position="120"/>
    </location>
</feature>
<dbReference type="InterPro" id="IPR050222">
    <property type="entry name" value="MATE_MdtK"/>
</dbReference>
<keyword evidence="4" id="KW-1185">Reference proteome</keyword>
<sequence length="468" mass="48165">MTPSAPDAPFAREVRATALLAAPLVAGHLSTGLIGFVDSVIAGHHGTATLASVAVGTALFWLPMLVPMGTLMSLPPAVSQLDGGGRRDEIGPLFRQALWLAAGLGVLLFAFLSVVGVVLAPMGIAPEVRPGTLAFLHGIRWGVPALTLYLAMRYLSDGLHWTLPTMLLGFGGLLVLLPLGYVLTFGRYGFPELGAGGLGIASAAMMWAQALAFAGYLLRARRFAALRLFARFEPPRAAPLRSLLATGLPIGVTVAMEGGLFIVTALLIGRLGALPVAAHQIAINVASLCFMVPMGLAEATTVRVGHARGRGSATGIRRAAFAGYALALGTQSLSALLLLSGHDALVALYTRDAAVAALAASLLLYAAAFQFPDGIQVLSAGALRGLGDTRVPMLLAALAYWGIGMPLGAGLGLGLGGVMPALGPRGMWIGLIAGLSVAAWLLSRRFLRSSAVPGPHPSAAAAPPRQRE</sequence>
<evidence type="ECO:0000313" key="4">
    <source>
        <dbReference type="Proteomes" id="UP000262917"/>
    </source>
</evidence>
<dbReference type="RefSeq" id="WP_117203495.1">
    <property type="nucleotide sequence ID" value="NZ_JBHTBK010000022.1"/>
</dbReference>
<dbReference type="PANTHER" id="PTHR43298:SF2">
    <property type="entry name" value="FMN_FAD EXPORTER YEEO-RELATED"/>
    <property type="match status" value="1"/>
</dbReference>
<dbReference type="CDD" id="cd13131">
    <property type="entry name" value="MATE_NorM_like"/>
    <property type="match status" value="1"/>
</dbReference>
<evidence type="ECO:0000256" key="2">
    <source>
        <dbReference type="SAM" id="Phobius"/>
    </source>
</evidence>
<feature type="transmembrane region" description="Helical" evidence="2">
    <location>
        <begin position="425"/>
        <end position="442"/>
    </location>
</feature>
<feature type="transmembrane region" description="Helical" evidence="2">
    <location>
        <begin position="393"/>
        <end position="419"/>
    </location>
</feature>
<dbReference type="Proteomes" id="UP000262917">
    <property type="component" value="Unassembled WGS sequence"/>
</dbReference>
<keyword evidence="2" id="KW-0812">Transmembrane</keyword>
<dbReference type="OrthoDB" id="9780160at2"/>
<feature type="transmembrane region" description="Helical" evidence="2">
    <location>
        <begin position="163"/>
        <end position="183"/>
    </location>
</feature>
<gene>
    <name evidence="3" type="ORF">D0Y53_11645</name>
</gene>
<feature type="transmembrane region" description="Helical" evidence="2">
    <location>
        <begin position="239"/>
        <end position="269"/>
    </location>
</feature>
<feature type="transmembrane region" description="Helical" evidence="2">
    <location>
        <begin position="48"/>
        <end position="66"/>
    </location>
</feature>
<dbReference type="AlphaFoldDB" id="A0A372DHW9"/>
<feature type="transmembrane region" description="Helical" evidence="2">
    <location>
        <begin position="195"/>
        <end position="218"/>
    </location>
</feature>
<keyword evidence="2" id="KW-1133">Transmembrane helix</keyword>
<dbReference type="InterPro" id="IPR002528">
    <property type="entry name" value="MATE_fam"/>
</dbReference>
<organism evidence="3 4">
    <name type="scientific">Cognatiluteimonas weifangensis</name>
    <dbReference type="NCBI Taxonomy" id="2303539"/>
    <lineage>
        <taxon>Bacteria</taxon>
        <taxon>Pseudomonadati</taxon>
        <taxon>Pseudomonadota</taxon>
        <taxon>Gammaproteobacteria</taxon>
        <taxon>Lysobacterales</taxon>
        <taxon>Lysobacteraceae</taxon>
        <taxon>Cognatiluteimonas</taxon>
    </lineage>
</organism>
<dbReference type="PANTHER" id="PTHR43298">
    <property type="entry name" value="MULTIDRUG RESISTANCE PROTEIN NORM-RELATED"/>
    <property type="match status" value="1"/>
</dbReference>
<dbReference type="GO" id="GO:0005886">
    <property type="term" value="C:plasma membrane"/>
    <property type="evidence" value="ECO:0007669"/>
    <property type="project" value="TreeGrafter"/>
</dbReference>